<feature type="transmembrane region" description="Helical" evidence="1">
    <location>
        <begin position="48"/>
        <end position="73"/>
    </location>
</feature>
<reference evidence="3" key="1">
    <citation type="journal article" date="2018" name="Nat. Microbiol.">
        <title>Leveraging single-cell genomics to expand the fungal tree of life.</title>
        <authorList>
            <person name="Ahrendt S.R."/>
            <person name="Quandt C.A."/>
            <person name="Ciobanu D."/>
            <person name="Clum A."/>
            <person name="Salamov A."/>
            <person name="Andreopoulos B."/>
            <person name="Cheng J.F."/>
            <person name="Woyke T."/>
            <person name="Pelin A."/>
            <person name="Henrissat B."/>
            <person name="Reynolds N.K."/>
            <person name="Benny G.L."/>
            <person name="Smith M.E."/>
            <person name="James T.Y."/>
            <person name="Grigoriev I.V."/>
        </authorList>
    </citation>
    <scope>NUCLEOTIDE SEQUENCE [LARGE SCALE GENOMIC DNA]</scope>
    <source>
        <strain evidence="3">RSA 1356</strain>
    </source>
</reference>
<protein>
    <submittedName>
        <fullName evidence="2">Uncharacterized protein</fullName>
    </submittedName>
</protein>
<keyword evidence="1" id="KW-0812">Transmembrane</keyword>
<dbReference type="EMBL" id="KZ992652">
    <property type="protein sequence ID" value="RKP07973.1"/>
    <property type="molecule type" value="Genomic_DNA"/>
</dbReference>
<gene>
    <name evidence="2" type="ORF">THASP1DRAFT_23953</name>
</gene>
<keyword evidence="1" id="KW-0472">Membrane</keyword>
<keyword evidence="3" id="KW-1185">Reference proteome</keyword>
<sequence length="240" mass="27164">MWRFSSNLYTSIVFLYKRRRDTGPRLLMPLFNVVPNLRAWPGFANCTAFAVMNTMIMALGVPAITAILFIRAYYTWMQRTWLAHSCWMGTNTIWSMSKFAADMVTNITLSGLYLRVLRRTLGKRISSSLYLKLYHEGLFSSFLVTISSIFTAVVVLLRLVPDYEAFIYGLDNVNRRCCQPDVINATIISKMICQHTPKSNTNAAVYSAGCSRRPVIVCRDFNGHSTMPVSRDADGHSNGT</sequence>
<evidence type="ECO:0000256" key="1">
    <source>
        <dbReference type="SAM" id="Phobius"/>
    </source>
</evidence>
<dbReference type="Proteomes" id="UP000271241">
    <property type="component" value="Unassembled WGS sequence"/>
</dbReference>
<accession>A0A4P9XPN7</accession>
<organism evidence="2 3">
    <name type="scientific">Thamnocephalis sphaerospora</name>
    <dbReference type="NCBI Taxonomy" id="78915"/>
    <lineage>
        <taxon>Eukaryota</taxon>
        <taxon>Fungi</taxon>
        <taxon>Fungi incertae sedis</taxon>
        <taxon>Zoopagomycota</taxon>
        <taxon>Zoopagomycotina</taxon>
        <taxon>Zoopagomycetes</taxon>
        <taxon>Zoopagales</taxon>
        <taxon>Sigmoideomycetaceae</taxon>
        <taxon>Thamnocephalis</taxon>
    </lineage>
</organism>
<keyword evidence="1" id="KW-1133">Transmembrane helix</keyword>
<evidence type="ECO:0000313" key="3">
    <source>
        <dbReference type="Proteomes" id="UP000271241"/>
    </source>
</evidence>
<proteinExistence type="predicted"/>
<dbReference type="AlphaFoldDB" id="A0A4P9XPN7"/>
<name>A0A4P9XPN7_9FUNG</name>
<evidence type="ECO:0000313" key="2">
    <source>
        <dbReference type="EMBL" id="RKP07973.1"/>
    </source>
</evidence>
<feature type="transmembrane region" description="Helical" evidence="1">
    <location>
        <begin position="137"/>
        <end position="160"/>
    </location>
</feature>